<dbReference type="InterPro" id="IPR029033">
    <property type="entry name" value="His_PPase_superfam"/>
</dbReference>
<dbReference type="RefSeq" id="WP_108851076.1">
    <property type="nucleotide sequence ID" value="NZ_OMOQ01000001.1"/>
</dbReference>
<dbReference type="CDD" id="cd07067">
    <property type="entry name" value="HP_PGM_like"/>
    <property type="match status" value="1"/>
</dbReference>
<dbReference type="EMBL" id="OMOQ01000001">
    <property type="protein sequence ID" value="SPH16535.1"/>
    <property type="molecule type" value="Genomic_DNA"/>
</dbReference>
<protein>
    <recommendedName>
        <fullName evidence="3">2,3-bisphosphoglycerate-dependent phosphoglycerate mutase</fullName>
    </recommendedName>
</protein>
<reference evidence="1 2" key="1">
    <citation type="submission" date="2018-03" db="EMBL/GenBank/DDBJ databases">
        <authorList>
            <person name="Keele B.F."/>
        </authorList>
    </citation>
    <scope>NUCLEOTIDE SEQUENCE [LARGE SCALE GENOMIC DNA]</scope>
    <source>
        <strain evidence="1 2">CECT 8626</strain>
    </source>
</reference>
<name>A0A2R8B1W4_9RHOB</name>
<dbReference type="OrthoDB" id="9810154at2"/>
<evidence type="ECO:0000313" key="2">
    <source>
        <dbReference type="Proteomes" id="UP000244924"/>
    </source>
</evidence>
<dbReference type="Proteomes" id="UP000244924">
    <property type="component" value="Unassembled WGS sequence"/>
</dbReference>
<keyword evidence="2" id="KW-1185">Reference proteome</keyword>
<dbReference type="Gene3D" id="3.40.50.1240">
    <property type="entry name" value="Phosphoglycerate mutase-like"/>
    <property type="match status" value="1"/>
</dbReference>
<gene>
    <name evidence="1" type="ORF">DEA8626_00044</name>
</gene>
<dbReference type="PANTHER" id="PTHR47623:SF1">
    <property type="entry name" value="OS09G0287300 PROTEIN"/>
    <property type="match status" value="1"/>
</dbReference>
<dbReference type="SMART" id="SM00855">
    <property type="entry name" value="PGAM"/>
    <property type="match status" value="1"/>
</dbReference>
<sequence>MTPAGRRRLILTRHAKSSWDDPRLDDHDRPLNKRGRRAAMELGEWLVSRGYEPDQVLCSSAVRTRETWARIVAAPIEMMPDVSYRRALYHASPEDLLATLRKARGECVMILGHNPGIAEFAAMLPARAPSKPDFRKYPTTATLVIDFDIDDWAKLHPGSGSVLDFFLPSRSG</sequence>
<dbReference type="PANTHER" id="PTHR47623">
    <property type="entry name" value="OS09G0287300 PROTEIN"/>
    <property type="match status" value="1"/>
</dbReference>
<accession>A0A2R8B1W4</accession>
<dbReference type="Pfam" id="PF00300">
    <property type="entry name" value="His_Phos_1"/>
    <property type="match status" value="1"/>
</dbReference>
<proteinExistence type="predicted"/>
<dbReference type="InterPro" id="IPR013078">
    <property type="entry name" value="His_Pase_superF_clade-1"/>
</dbReference>
<evidence type="ECO:0008006" key="3">
    <source>
        <dbReference type="Google" id="ProtNLM"/>
    </source>
</evidence>
<evidence type="ECO:0000313" key="1">
    <source>
        <dbReference type="EMBL" id="SPH16535.1"/>
    </source>
</evidence>
<organism evidence="1 2">
    <name type="scientific">Albidovulum aquaemixtae</name>
    <dbReference type="NCBI Taxonomy" id="1542388"/>
    <lineage>
        <taxon>Bacteria</taxon>
        <taxon>Pseudomonadati</taxon>
        <taxon>Pseudomonadota</taxon>
        <taxon>Alphaproteobacteria</taxon>
        <taxon>Rhodobacterales</taxon>
        <taxon>Paracoccaceae</taxon>
        <taxon>Albidovulum</taxon>
    </lineage>
</organism>
<dbReference type="AlphaFoldDB" id="A0A2R8B1W4"/>
<dbReference type="SUPFAM" id="SSF53254">
    <property type="entry name" value="Phosphoglycerate mutase-like"/>
    <property type="match status" value="1"/>
</dbReference>